<keyword evidence="1" id="KW-0969">Cilium</keyword>
<evidence type="ECO:0000313" key="2">
    <source>
        <dbReference type="Proteomes" id="UP000427769"/>
    </source>
</evidence>
<dbReference type="OrthoDB" id="8563081at2"/>
<keyword evidence="1" id="KW-0966">Cell projection</keyword>
<dbReference type="InterPro" id="IPR010845">
    <property type="entry name" value="FlaF"/>
</dbReference>
<dbReference type="AlphaFoldDB" id="A0A5K7Z2I2"/>
<dbReference type="Pfam" id="PF07309">
    <property type="entry name" value="FlaF"/>
    <property type="match status" value="1"/>
</dbReference>
<dbReference type="GO" id="GO:0044781">
    <property type="term" value="P:bacterial-type flagellum organization"/>
    <property type="evidence" value="ECO:0007669"/>
    <property type="project" value="InterPro"/>
</dbReference>
<proteinExistence type="predicted"/>
<keyword evidence="2" id="KW-1185">Reference proteome</keyword>
<organism evidence="1 2">
    <name type="scientific">Desulfosarcina widdelii</name>
    <dbReference type="NCBI Taxonomy" id="947919"/>
    <lineage>
        <taxon>Bacteria</taxon>
        <taxon>Pseudomonadati</taxon>
        <taxon>Thermodesulfobacteriota</taxon>
        <taxon>Desulfobacteria</taxon>
        <taxon>Desulfobacterales</taxon>
        <taxon>Desulfosarcinaceae</taxon>
        <taxon>Desulfosarcina</taxon>
    </lineage>
</organism>
<gene>
    <name evidence="1" type="ORF">DSCW_11480</name>
</gene>
<dbReference type="NCBIfam" id="NF009435">
    <property type="entry name" value="PRK12794.1"/>
    <property type="match status" value="1"/>
</dbReference>
<dbReference type="RefSeq" id="WP_155302812.1">
    <property type="nucleotide sequence ID" value="NZ_AP021875.1"/>
</dbReference>
<reference evidence="1 2" key="1">
    <citation type="submission" date="2019-11" db="EMBL/GenBank/DDBJ databases">
        <title>Comparative genomics of hydrocarbon-degrading Desulfosarcina strains.</title>
        <authorList>
            <person name="Watanabe M."/>
            <person name="Kojima H."/>
            <person name="Fukui M."/>
        </authorList>
    </citation>
    <scope>NUCLEOTIDE SEQUENCE [LARGE SCALE GENOMIC DNA]</scope>
    <source>
        <strain evidence="1 2">PP31</strain>
    </source>
</reference>
<sequence>MYNKALNAYKSVEKTTVSGRETEARVLTEAASKLRSCQKNWDSNDRKELLDDALNYNQRIWTIFQAELGKQDNPLPDNIKLDLLRLSSFIDKRIFEVLAYPDPEKLNIIIKINENIAAGLRGN</sequence>
<dbReference type="KEGG" id="dwd:DSCW_11480"/>
<evidence type="ECO:0000313" key="1">
    <source>
        <dbReference type="EMBL" id="BBO73731.1"/>
    </source>
</evidence>
<dbReference type="EMBL" id="AP021875">
    <property type="protein sequence ID" value="BBO73731.1"/>
    <property type="molecule type" value="Genomic_DNA"/>
</dbReference>
<keyword evidence="1" id="KW-0282">Flagellum</keyword>
<accession>A0A5K7Z2I2</accession>
<dbReference type="Proteomes" id="UP000427769">
    <property type="component" value="Chromosome"/>
</dbReference>
<name>A0A5K7Z2I2_9BACT</name>
<protein>
    <submittedName>
        <fullName evidence="1">Flagellar protein FlaF</fullName>
    </submittedName>
</protein>